<comment type="similarity">
    <text evidence="2 7">Belongs to the FBPase class 2 family.</text>
</comment>
<dbReference type="NCBIfam" id="TIGR00330">
    <property type="entry name" value="glpX"/>
    <property type="match status" value="1"/>
</dbReference>
<dbReference type="GO" id="GO:0006094">
    <property type="term" value="P:gluconeogenesis"/>
    <property type="evidence" value="ECO:0007669"/>
    <property type="project" value="InterPro"/>
</dbReference>
<evidence type="ECO:0000256" key="1">
    <source>
        <dbReference type="ARBA" id="ARBA00001273"/>
    </source>
</evidence>
<evidence type="ECO:0000256" key="3">
    <source>
        <dbReference type="ARBA" id="ARBA00022723"/>
    </source>
</evidence>
<keyword evidence="6 7" id="KW-0119">Carbohydrate metabolism</keyword>
<sequence>MNSSLTPAILRVCELAAIEAARLMGKGNRKEADQAAVTAMRKALNDIPIKGRIVIGEGERDEAPMLYIGEEVGSGTGPEVDIAVDPLEGTNLCATGMPNALTVMAVTEKNGLLYCPDTYMEKLVVRPQAKGMVDIRKSVKENLEALAKALGRDIDDLVVVVLDRPRHENLIKEIRAAGARIKLISDGDITPAIAATVEGTGIHALMGIGGAPEGVLSAAAVKCLGGEMQARIRWRNEEEKKRAIQYGMDISEDKVYTLDDLVPSDNIIFVATGVTKGDLLNGVRFFGGGARTHSIVIESHQKIIRFVDTIHIFDKLVKITL</sequence>
<dbReference type="Pfam" id="PF03320">
    <property type="entry name" value="FBPase_glpX"/>
    <property type="match status" value="1"/>
</dbReference>
<organism evidence="11 12">
    <name type="scientific">Thermodesulfovibrio aggregans</name>
    <dbReference type="NCBI Taxonomy" id="86166"/>
    <lineage>
        <taxon>Bacteria</taxon>
        <taxon>Pseudomonadati</taxon>
        <taxon>Nitrospirota</taxon>
        <taxon>Thermodesulfovibrionia</taxon>
        <taxon>Thermodesulfovibrionales</taxon>
        <taxon>Thermodesulfovibrionaceae</taxon>
        <taxon>Thermodesulfovibrio</taxon>
    </lineage>
</organism>
<keyword evidence="3 8" id="KW-0479">Metal-binding</keyword>
<dbReference type="GO" id="GO:0005829">
    <property type="term" value="C:cytosol"/>
    <property type="evidence" value="ECO:0007669"/>
    <property type="project" value="TreeGrafter"/>
</dbReference>
<keyword evidence="5 8" id="KW-0464">Manganese</keyword>
<dbReference type="GO" id="GO:0006071">
    <property type="term" value="P:glycerol metabolic process"/>
    <property type="evidence" value="ECO:0007669"/>
    <property type="project" value="InterPro"/>
</dbReference>
<dbReference type="PANTHER" id="PTHR30447">
    <property type="entry name" value="FRUCTOSE-1,6-BISPHOSPHATASE CLASS 2"/>
    <property type="match status" value="1"/>
</dbReference>
<name>A0A0U9HRZ0_9BACT</name>
<gene>
    <name evidence="11" type="ORF">TAGGR_3260</name>
</gene>
<feature type="binding site" evidence="8">
    <location>
        <position position="88"/>
    </location>
    <ligand>
        <name>Mn(2+)</name>
        <dbReference type="ChEBI" id="CHEBI:29035"/>
        <label>2</label>
    </ligand>
</feature>
<evidence type="ECO:0000313" key="11">
    <source>
        <dbReference type="EMBL" id="GAQ95784.1"/>
    </source>
</evidence>
<evidence type="ECO:0000256" key="4">
    <source>
        <dbReference type="ARBA" id="ARBA00022801"/>
    </source>
</evidence>
<feature type="binding site" evidence="8">
    <location>
        <position position="57"/>
    </location>
    <ligand>
        <name>Mn(2+)</name>
        <dbReference type="ChEBI" id="CHEBI:29035"/>
        <label>1</label>
    </ligand>
</feature>
<comment type="catalytic activity">
    <reaction evidence="1">
        <text>beta-D-fructose 1,6-bisphosphate + H2O = beta-D-fructose 6-phosphate + phosphate</text>
        <dbReference type="Rhea" id="RHEA:11064"/>
        <dbReference type="ChEBI" id="CHEBI:15377"/>
        <dbReference type="ChEBI" id="CHEBI:32966"/>
        <dbReference type="ChEBI" id="CHEBI:43474"/>
        <dbReference type="ChEBI" id="CHEBI:57634"/>
        <dbReference type="EC" id="3.1.3.11"/>
    </reaction>
</comment>
<evidence type="ECO:0000256" key="8">
    <source>
        <dbReference type="PIRSR" id="PIRSR004532-1"/>
    </source>
</evidence>
<feature type="binding site" evidence="9">
    <location>
        <position position="119"/>
    </location>
    <ligand>
        <name>substrate</name>
    </ligand>
</feature>
<feature type="binding site" evidence="9">
    <location>
        <begin position="88"/>
        <end position="90"/>
    </location>
    <ligand>
        <name>substrate</name>
    </ligand>
</feature>
<dbReference type="OrthoDB" id="9779353at2"/>
<dbReference type="Gene3D" id="3.40.190.90">
    <property type="match status" value="1"/>
</dbReference>
<dbReference type="AlphaFoldDB" id="A0A0U9HRZ0"/>
<feature type="binding site" evidence="8">
    <location>
        <position position="85"/>
    </location>
    <ligand>
        <name>Mn(2+)</name>
        <dbReference type="ChEBI" id="CHEBI:29035"/>
        <label>2</label>
    </ligand>
</feature>
<protein>
    <recommendedName>
        <fullName evidence="7">Fructose-1,6-bisphosphatase</fullName>
    </recommendedName>
</protein>
<feature type="domain" description="HTH cro/C1-type" evidence="10">
    <location>
        <begin position="141"/>
        <end position="157"/>
    </location>
</feature>
<dbReference type="RefSeq" id="WP_059177207.1">
    <property type="nucleotide sequence ID" value="NZ_BCNO01000003.1"/>
</dbReference>
<dbReference type="GO" id="GO:0046872">
    <property type="term" value="F:metal ion binding"/>
    <property type="evidence" value="ECO:0007669"/>
    <property type="project" value="UniProtKB-KW"/>
</dbReference>
<evidence type="ECO:0000313" key="12">
    <source>
        <dbReference type="Proteomes" id="UP000054976"/>
    </source>
</evidence>
<keyword evidence="12" id="KW-1185">Reference proteome</keyword>
<feature type="binding site" evidence="8">
    <location>
        <position position="33"/>
    </location>
    <ligand>
        <name>Mn(2+)</name>
        <dbReference type="ChEBI" id="CHEBI:29035"/>
        <label>1</label>
    </ligand>
</feature>
<dbReference type="SUPFAM" id="SSF56655">
    <property type="entry name" value="Carbohydrate phosphatase"/>
    <property type="match status" value="1"/>
</dbReference>
<evidence type="ECO:0000256" key="5">
    <source>
        <dbReference type="ARBA" id="ARBA00023211"/>
    </source>
</evidence>
<evidence type="ECO:0000256" key="6">
    <source>
        <dbReference type="ARBA" id="ARBA00023277"/>
    </source>
</evidence>
<feature type="binding site" evidence="9">
    <location>
        <begin position="186"/>
        <end position="188"/>
    </location>
    <ligand>
        <name>substrate</name>
    </ligand>
</feature>
<dbReference type="Gene3D" id="3.30.540.10">
    <property type="entry name" value="Fructose-1,6-Bisphosphatase, subunit A, domain 1"/>
    <property type="match status" value="1"/>
</dbReference>
<dbReference type="GO" id="GO:0030388">
    <property type="term" value="P:fructose 1,6-bisphosphate metabolic process"/>
    <property type="evidence" value="ECO:0007669"/>
    <property type="project" value="TreeGrafter"/>
</dbReference>
<evidence type="ECO:0000256" key="9">
    <source>
        <dbReference type="PIRSR" id="PIRSR004532-2"/>
    </source>
</evidence>
<proteinExistence type="inferred from homology"/>
<feature type="binding site" evidence="8">
    <location>
        <position position="213"/>
    </location>
    <ligand>
        <name>Mn(2+)</name>
        <dbReference type="ChEBI" id="CHEBI:29035"/>
        <label>2</label>
    </ligand>
</feature>
<comment type="caution">
    <text evidence="11">The sequence shown here is derived from an EMBL/GenBank/DDBJ whole genome shotgun (WGS) entry which is preliminary data.</text>
</comment>
<dbReference type="STRING" id="86166.TAGGR_3260"/>
<dbReference type="PANTHER" id="PTHR30447:SF0">
    <property type="entry name" value="FRUCTOSE-1,6-BISPHOSPHATASE 1 CLASS 2-RELATED"/>
    <property type="match status" value="1"/>
</dbReference>
<accession>A0A0U9HRZ0</accession>
<evidence type="ECO:0000256" key="7">
    <source>
        <dbReference type="PIRNR" id="PIRNR004532"/>
    </source>
</evidence>
<dbReference type="PROSITE" id="PS50943">
    <property type="entry name" value="HTH_CROC1"/>
    <property type="match status" value="1"/>
</dbReference>
<keyword evidence="4" id="KW-0378">Hydrolase</keyword>
<evidence type="ECO:0000259" key="10">
    <source>
        <dbReference type="PROSITE" id="PS50943"/>
    </source>
</evidence>
<feature type="binding site" evidence="9">
    <location>
        <begin position="164"/>
        <end position="166"/>
    </location>
    <ligand>
        <name>substrate</name>
    </ligand>
</feature>
<dbReference type="GO" id="GO:0042132">
    <property type="term" value="F:fructose 1,6-bisphosphate 1-phosphatase activity"/>
    <property type="evidence" value="ECO:0007669"/>
    <property type="project" value="UniProtKB-EC"/>
</dbReference>
<dbReference type="Proteomes" id="UP000054976">
    <property type="component" value="Unassembled WGS sequence"/>
</dbReference>
<dbReference type="FunFam" id="3.40.190.90:FF:000001">
    <property type="entry name" value="Fructose-1,6-bisphosphatase"/>
    <property type="match status" value="1"/>
</dbReference>
<dbReference type="EMBL" id="BCNO01000003">
    <property type="protein sequence ID" value="GAQ95784.1"/>
    <property type="molecule type" value="Genomic_DNA"/>
</dbReference>
<evidence type="ECO:0000256" key="2">
    <source>
        <dbReference type="ARBA" id="ARBA00008989"/>
    </source>
</evidence>
<dbReference type="PIRSF" id="PIRSF004532">
    <property type="entry name" value="GlpX"/>
    <property type="match status" value="1"/>
</dbReference>
<reference evidence="12" key="1">
    <citation type="submission" date="2016-01" db="EMBL/GenBank/DDBJ databases">
        <title>Draft genome sequence of Thermodesulfovibrio aggregans strain TGE-P1.</title>
        <authorList>
            <person name="Sekiguchi Y."/>
            <person name="Ohashi A."/>
            <person name="Matsuura N."/>
            <person name="Tourlousse M.D."/>
        </authorList>
    </citation>
    <scope>NUCLEOTIDE SEQUENCE [LARGE SCALE GENOMIC DNA]</scope>
    <source>
        <strain evidence="12">TGE-P1</strain>
    </source>
</reference>
<feature type="binding site" evidence="9">
    <location>
        <position position="210"/>
    </location>
    <ligand>
        <name>substrate</name>
    </ligand>
</feature>
<dbReference type="CDD" id="cd01516">
    <property type="entry name" value="FBPase_glpX"/>
    <property type="match status" value="1"/>
</dbReference>
<comment type="cofactor">
    <cofactor evidence="8">
        <name>Mn(2+)</name>
        <dbReference type="ChEBI" id="CHEBI:29035"/>
    </cofactor>
</comment>
<dbReference type="InterPro" id="IPR001387">
    <property type="entry name" value="Cro/C1-type_HTH"/>
</dbReference>
<dbReference type="InterPro" id="IPR004464">
    <property type="entry name" value="FBPase_class-2/SBPase"/>
</dbReference>